<dbReference type="PROSITE" id="PS51419">
    <property type="entry name" value="RAB"/>
    <property type="match status" value="1"/>
</dbReference>
<keyword evidence="2" id="KW-0342">GTP-binding</keyword>
<dbReference type="SMART" id="SM00173">
    <property type="entry name" value="RAS"/>
    <property type="match status" value="1"/>
</dbReference>
<protein>
    <submittedName>
        <fullName evidence="3">Uncharacterized protein</fullName>
    </submittedName>
</protein>
<proteinExistence type="predicted"/>
<dbReference type="CDD" id="cd00154">
    <property type="entry name" value="Rab"/>
    <property type="match status" value="1"/>
</dbReference>
<evidence type="ECO:0000256" key="2">
    <source>
        <dbReference type="ARBA" id="ARBA00023134"/>
    </source>
</evidence>
<evidence type="ECO:0000313" key="4">
    <source>
        <dbReference type="Proteomes" id="UP001470230"/>
    </source>
</evidence>
<keyword evidence="4" id="KW-1185">Reference proteome</keyword>
<evidence type="ECO:0000256" key="1">
    <source>
        <dbReference type="ARBA" id="ARBA00022741"/>
    </source>
</evidence>
<dbReference type="Gene3D" id="3.40.50.300">
    <property type="entry name" value="P-loop containing nucleotide triphosphate hydrolases"/>
    <property type="match status" value="1"/>
</dbReference>
<dbReference type="SMART" id="SM00175">
    <property type="entry name" value="RAB"/>
    <property type="match status" value="1"/>
</dbReference>
<dbReference type="NCBIfam" id="TIGR00231">
    <property type="entry name" value="small_GTP"/>
    <property type="match status" value="1"/>
</dbReference>
<dbReference type="SMART" id="SM00174">
    <property type="entry name" value="RHO"/>
    <property type="match status" value="1"/>
</dbReference>
<sequence length="170" mass="19614">MIMKILVVGDSNVGKTAIIYRYTQKKLKDTLSTPENDDTKGTIIQIEGQQVNLQFIDTAGLERFRNITKAYYRSCNGVMIIFDLTCRDSFTSLNYWVDSLKDGREQKKYEVILVGNKCESNDREVTTEEAEKFALENDIHYFEVSANTNDELDDAIYYLATQCYHLFANK</sequence>
<dbReference type="SUPFAM" id="SSF52540">
    <property type="entry name" value="P-loop containing nucleoside triphosphate hydrolases"/>
    <property type="match status" value="1"/>
</dbReference>
<reference evidence="3 4" key="1">
    <citation type="submission" date="2024-04" db="EMBL/GenBank/DDBJ databases">
        <title>Tritrichomonas musculus Genome.</title>
        <authorList>
            <person name="Alves-Ferreira E."/>
            <person name="Grigg M."/>
            <person name="Lorenzi H."/>
            <person name="Galac M."/>
        </authorList>
    </citation>
    <scope>NUCLEOTIDE SEQUENCE [LARGE SCALE GENOMIC DNA]</scope>
    <source>
        <strain evidence="3 4">EAF2021</strain>
    </source>
</reference>
<dbReference type="InterPro" id="IPR027417">
    <property type="entry name" value="P-loop_NTPase"/>
</dbReference>
<accession>A0ABR2J125</accession>
<dbReference type="EMBL" id="JAPFFF010000013">
    <property type="protein sequence ID" value="KAK8871603.1"/>
    <property type="molecule type" value="Genomic_DNA"/>
</dbReference>
<dbReference type="Proteomes" id="UP001470230">
    <property type="component" value="Unassembled WGS sequence"/>
</dbReference>
<organism evidence="3 4">
    <name type="scientific">Tritrichomonas musculus</name>
    <dbReference type="NCBI Taxonomy" id="1915356"/>
    <lineage>
        <taxon>Eukaryota</taxon>
        <taxon>Metamonada</taxon>
        <taxon>Parabasalia</taxon>
        <taxon>Tritrichomonadida</taxon>
        <taxon>Tritrichomonadidae</taxon>
        <taxon>Tritrichomonas</taxon>
    </lineage>
</organism>
<dbReference type="PRINTS" id="PR00449">
    <property type="entry name" value="RASTRNSFRMNG"/>
</dbReference>
<name>A0ABR2J125_9EUKA</name>
<dbReference type="Pfam" id="PF00071">
    <property type="entry name" value="Ras"/>
    <property type="match status" value="1"/>
</dbReference>
<comment type="caution">
    <text evidence="3">The sequence shown here is derived from an EMBL/GenBank/DDBJ whole genome shotgun (WGS) entry which is preliminary data.</text>
</comment>
<dbReference type="InterPro" id="IPR050227">
    <property type="entry name" value="Rab"/>
</dbReference>
<dbReference type="InterPro" id="IPR001806">
    <property type="entry name" value="Small_GTPase"/>
</dbReference>
<keyword evidence="1" id="KW-0547">Nucleotide-binding</keyword>
<dbReference type="PROSITE" id="PS51421">
    <property type="entry name" value="RAS"/>
    <property type="match status" value="1"/>
</dbReference>
<dbReference type="InterPro" id="IPR005225">
    <property type="entry name" value="Small_GTP-bd"/>
</dbReference>
<gene>
    <name evidence="3" type="ORF">M9Y10_007337</name>
</gene>
<dbReference type="PANTHER" id="PTHR47977">
    <property type="entry name" value="RAS-RELATED PROTEIN RAB"/>
    <property type="match status" value="1"/>
</dbReference>
<evidence type="ECO:0000313" key="3">
    <source>
        <dbReference type="EMBL" id="KAK8871603.1"/>
    </source>
</evidence>